<comment type="caution">
    <text evidence="7">The sequence shown here is derived from an EMBL/GenBank/DDBJ whole genome shotgun (WGS) entry which is preliminary data.</text>
</comment>
<dbReference type="GO" id="GO:0003959">
    <property type="term" value="F:NADPH dehydrogenase activity"/>
    <property type="evidence" value="ECO:0007669"/>
    <property type="project" value="InterPro"/>
</dbReference>
<comment type="cofactor">
    <cofactor evidence="1">
        <name>FMN</name>
        <dbReference type="ChEBI" id="CHEBI:58210"/>
    </cofactor>
</comment>
<dbReference type="GO" id="GO:0050661">
    <property type="term" value="F:NADP binding"/>
    <property type="evidence" value="ECO:0007669"/>
    <property type="project" value="InterPro"/>
</dbReference>
<dbReference type="AlphaFoldDB" id="A0A5N5Q894"/>
<name>A0A5N5Q894_9AGAM</name>
<accession>A0A5N5Q894</accession>
<dbReference type="InterPro" id="IPR044152">
    <property type="entry name" value="YqjM-like"/>
</dbReference>
<dbReference type="GO" id="GO:0010181">
    <property type="term" value="F:FMN binding"/>
    <property type="evidence" value="ECO:0007669"/>
    <property type="project" value="InterPro"/>
</dbReference>
<dbReference type="PANTHER" id="PTHR43303:SF4">
    <property type="entry name" value="NADPH DEHYDROGENASE C23G7.10C-RELATED"/>
    <property type="match status" value="1"/>
</dbReference>
<proteinExistence type="predicted"/>
<evidence type="ECO:0000313" key="8">
    <source>
        <dbReference type="Proteomes" id="UP000383932"/>
    </source>
</evidence>
<protein>
    <submittedName>
        <fullName evidence="7">NADPH dehydrogenase</fullName>
    </submittedName>
</protein>
<feature type="domain" description="NADH:flavin oxidoreductase/NADH oxidase N-terminal" evidence="6">
    <location>
        <begin position="95"/>
        <end position="453"/>
    </location>
</feature>
<evidence type="ECO:0000256" key="1">
    <source>
        <dbReference type="ARBA" id="ARBA00001917"/>
    </source>
</evidence>
<keyword evidence="3" id="KW-0288">FMN</keyword>
<dbReference type="Proteomes" id="UP000383932">
    <property type="component" value="Unassembled WGS sequence"/>
</dbReference>
<dbReference type="EMBL" id="SSOP01000895">
    <property type="protein sequence ID" value="KAB5587651.1"/>
    <property type="molecule type" value="Genomic_DNA"/>
</dbReference>
<keyword evidence="2" id="KW-0285">Flavoprotein</keyword>
<dbReference type="CDD" id="cd02932">
    <property type="entry name" value="OYE_YqiM_FMN"/>
    <property type="match status" value="1"/>
</dbReference>
<dbReference type="InterPro" id="IPR013785">
    <property type="entry name" value="Aldolase_TIM"/>
</dbReference>
<evidence type="ECO:0000313" key="7">
    <source>
        <dbReference type="EMBL" id="KAB5587651.1"/>
    </source>
</evidence>
<evidence type="ECO:0000256" key="4">
    <source>
        <dbReference type="ARBA" id="ARBA00022857"/>
    </source>
</evidence>
<keyword evidence="8" id="KW-1185">Reference proteome</keyword>
<evidence type="ECO:0000256" key="5">
    <source>
        <dbReference type="ARBA" id="ARBA00023002"/>
    </source>
</evidence>
<evidence type="ECO:0000259" key="6">
    <source>
        <dbReference type="Pfam" id="PF00724"/>
    </source>
</evidence>
<organism evidence="7 8">
    <name type="scientific">Ceratobasidium theobromae</name>
    <dbReference type="NCBI Taxonomy" id="1582974"/>
    <lineage>
        <taxon>Eukaryota</taxon>
        <taxon>Fungi</taxon>
        <taxon>Dikarya</taxon>
        <taxon>Basidiomycota</taxon>
        <taxon>Agaricomycotina</taxon>
        <taxon>Agaricomycetes</taxon>
        <taxon>Cantharellales</taxon>
        <taxon>Ceratobasidiaceae</taxon>
        <taxon>Ceratobasidium</taxon>
    </lineage>
</organism>
<dbReference type="Gene3D" id="3.20.20.70">
    <property type="entry name" value="Aldolase class I"/>
    <property type="match status" value="1"/>
</dbReference>
<evidence type="ECO:0000256" key="3">
    <source>
        <dbReference type="ARBA" id="ARBA00022643"/>
    </source>
</evidence>
<reference evidence="7 8" key="1">
    <citation type="journal article" date="2019" name="Fungal Biol. Biotechnol.">
        <title>Draft genome sequence of fastidious pathogen Ceratobasidium theobromae, which causes vascular-streak dieback in Theobroma cacao.</title>
        <authorList>
            <person name="Ali S.S."/>
            <person name="Asman A."/>
            <person name="Shao J."/>
            <person name="Firmansyah A.P."/>
            <person name="Susilo A.W."/>
            <person name="Rosmana A."/>
            <person name="McMahon P."/>
            <person name="Junaid M."/>
            <person name="Guest D."/>
            <person name="Kheng T.Y."/>
            <person name="Meinhardt L.W."/>
            <person name="Bailey B.A."/>
        </authorList>
    </citation>
    <scope>NUCLEOTIDE SEQUENCE [LARGE SCALE GENOMIC DNA]</scope>
    <source>
        <strain evidence="7 8">CT2</strain>
    </source>
</reference>
<dbReference type="Pfam" id="PF00724">
    <property type="entry name" value="Oxidored_FMN"/>
    <property type="match status" value="1"/>
</dbReference>
<dbReference type="InterPro" id="IPR001155">
    <property type="entry name" value="OxRdtase_FMN_N"/>
</dbReference>
<dbReference type="SUPFAM" id="SSF51395">
    <property type="entry name" value="FMN-linked oxidoreductases"/>
    <property type="match status" value="1"/>
</dbReference>
<dbReference type="OrthoDB" id="72788at2759"/>
<gene>
    <name evidence="7" type="ORF">CTheo_8910</name>
</gene>
<keyword evidence="5" id="KW-0560">Oxidoreductase</keyword>
<evidence type="ECO:0000256" key="2">
    <source>
        <dbReference type="ARBA" id="ARBA00022630"/>
    </source>
</evidence>
<keyword evidence="4" id="KW-0521">NADP</keyword>
<sequence length="528" mass="58611">MGTRGRHVLFVAPLLFFIVRFFLGQYIIPPNMASRILQFFRLSSPAAKEMSTSTGVSVFKNVPVPGVDDYYSLNEPTIGTPYPKDLYPQNNVIPKLFQPLKIRDVEFKNRIWVSPMCQYSAIDGHMTDWHLVHLGGFATRGAGAVTLEATAVTPEGRISPECPGIWSDTHIAPMKRIVDFIHSQGATAGIQLAHAGRKASTIAPWVAERRKNAGGPGAESAVARAEEGGWLENVLGPSTIPFAETYPTPRALTVEEIKDLIQAYLDAVERCKKIGFDFIEIHGAHGYLIHSFYSPLSNNRTDAYGGSLDNRLRFPLEVVRAVRQVWDKPLFFRLSATDWAEQGEKGVNGEWISWGIEQSVELAKKLQEEGVDLVDVSSGGNWVQQKISIGPSYQVPFAERIKRELPNLGVGAVGLITDPKQAEGILQDGKADAVFLARELLRRADFPIYAAQELGVVVKPANQYERAWTRMMAPRNEICTYTAANVAQALFERNPIHQPHQVERSNTRTKLSAGAPSMFSEQLTFRLQ</sequence>
<dbReference type="PANTHER" id="PTHR43303">
    <property type="entry name" value="NADPH DEHYDROGENASE C23G7.10C-RELATED"/>
    <property type="match status" value="1"/>
</dbReference>